<dbReference type="EMBL" id="CAAALY010032882">
    <property type="protein sequence ID" value="VEL17499.1"/>
    <property type="molecule type" value="Genomic_DNA"/>
</dbReference>
<proteinExistence type="predicted"/>
<gene>
    <name evidence="1" type="ORF">PXEA_LOCUS10939</name>
</gene>
<dbReference type="AlphaFoldDB" id="A0A448WQB2"/>
<evidence type="ECO:0000313" key="2">
    <source>
        <dbReference type="Proteomes" id="UP000784294"/>
    </source>
</evidence>
<comment type="caution">
    <text evidence="1">The sequence shown here is derived from an EMBL/GenBank/DDBJ whole genome shotgun (WGS) entry which is preliminary data.</text>
</comment>
<name>A0A448WQB2_9PLAT</name>
<evidence type="ECO:0000313" key="1">
    <source>
        <dbReference type="EMBL" id="VEL17499.1"/>
    </source>
</evidence>
<reference evidence="1" key="1">
    <citation type="submission" date="2018-11" db="EMBL/GenBank/DDBJ databases">
        <authorList>
            <consortium name="Pathogen Informatics"/>
        </authorList>
    </citation>
    <scope>NUCLEOTIDE SEQUENCE</scope>
</reference>
<organism evidence="1 2">
    <name type="scientific">Protopolystoma xenopodis</name>
    <dbReference type="NCBI Taxonomy" id="117903"/>
    <lineage>
        <taxon>Eukaryota</taxon>
        <taxon>Metazoa</taxon>
        <taxon>Spiralia</taxon>
        <taxon>Lophotrochozoa</taxon>
        <taxon>Platyhelminthes</taxon>
        <taxon>Monogenea</taxon>
        <taxon>Polyopisthocotylea</taxon>
        <taxon>Polystomatidea</taxon>
        <taxon>Polystomatidae</taxon>
        <taxon>Protopolystoma</taxon>
    </lineage>
</organism>
<protein>
    <submittedName>
        <fullName evidence="1">Uncharacterized protein</fullName>
    </submittedName>
</protein>
<sequence length="77" mass="8795">MRLLRSTRFGRRRLQKKLFYRLLVPFGLDLVEKAELELRHHFQEVAACGQSVGPPLLWTPTSCLLGPNCGNGKTIIF</sequence>
<dbReference type="Proteomes" id="UP000784294">
    <property type="component" value="Unassembled WGS sequence"/>
</dbReference>
<accession>A0A448WQB2</accession>
<keyword evidence="2" id="KW-1185">Reference proteome</keyword>